<dbReference type="PANTHER" id="PTHR30483">
    <property type="entry name" value="LEUCINE-SPECIFIC-BINDING PROTEIN"/>
    <property type="match status" value="1"/>
</dbReference>
<dbReference type="InterPro" id="IPR006311">
    <property type="entry name" value="TAT_signal"/>
</dbReference>
<organism evidence="4 5">
    <name type="scientific">Halorussus aquaticus</name>
    <dbReference type="NCBI Taxonomy" id="2953748"/>
    <lineage>
        <taxon>Archaea</taxon>
        <taxon>Methanobacteriati</taxon>
        <taxon>Methanobacteriota</taxon>
        <taxon>Stenosarchaea group</taxon>
        <taxon>Halobacteria</taxon>
        <taxon>Halobacteriales</taxon>
        <taxon>Haladaptataceae</taxon>
        <taxon>Halorussus</taxon>
    </lineage>
</organism>
<proteinExistence type="predicted"/>
<dbReference type="GeneID" id="73044116"/>
<feature type="domain" description="Leucine-binding protein" evidence="3">
    <location>
        <begin position="39"/>
        <end position="366"/>
    </location>
</feature>
<dbReference type="SUPFAM" id="SSF53822">
    <property type="entry name" value="Periplasmic binding protein-like I"/>
    <property type="match status" value="1"/>
</dbReference>
<dbReference type="RefSeq" id="WP_254269130.1">
    <property type="nucleotide sequence ID" value="NZ_CP100400.1"/>
</dbReference>
<keyword evidence="5" id="KW-1185">Reference proteome</keyword>
<gene>
    <name evidence="4" type="ORF">ACFO9K_12990</name>
</gene>
<sequence length="455" mass="47371">MSENYRTTRRVYLKGATAAGVAGLTGLSTSAGAAQGGAIQMGSILPITGNLSAYGSGMQKAVNVAVQDVNDAGGPLDRQINMTNTDSQTQPSRAIQQYNSLVNEQNIIGFVGAASSGVSVPLAQNVAADQVMQMSNASTSPALSEIGYNEDRSLKYFGRTAPNDAQQGIVMGRIMNDDQYIGADRAAFLFVDNPYGQGLAEKARAQFQGETVGMVGYSQRASDYTSTLDTLFQNDPDAIGFIGYPGNGRTILNQWSNGGYGGEWVLSEGLNSSDFLSSLSNITSGMYLASPNPEQTPGQTAFEEKMGEQSGTLFAPHAYDGLFLQALAIQAAGEASGTAIAGNIRSVSRPEEGASQQTATTAADGGGGGGGQQANVVTVGEFQKAKDLLSNGEDINYQGASSPVNLNESLEPLNQFAILQVQDDGSTESLETIPRSFFRGRLDGGGGSTTTTTQG</sequence>
<dbReference type="PANTHER" id="PTHR30483:SF6">
    <property type="entry name" value="PERIPLASMIC BINDING PROTEIN OF ABC TRANSPORTER FOR NATURAL AMINO ACIDS"/>
    <property type="match status" value="1"/>
</dbReference>
<name>A0ABD5Q3I0_9EURY</name>
<feature type="compositionally biased region" description="Low complexity" evidence="2">
    <location>
        <begin position="353"/>
        <end position="363"/>
    </location>
</feature>
<evidence type="ECO:0000256" key="1">
    <source>
        <dbReference type="ARBA" id="ARBA00022729"/>
    </source>
</evidence>
<evidence type="ECO:0000259" key="3">
    <source>
        <dbReference type="Pfam" id="PF13458"/>
    </source>
</evidence>
<evidence type="ECO:0000313" key="5">
    <source>
        <dbReference type="Proteomes" id="UP001595945"/>
    </source>
</evidence>
<dbReference type="CDD" id="cd06346">
    <property type="entry name" value="PBP1_ABC_ligand_binding-like"/>
    <property type="match status" value="1"/>
</dbReference>
<dbReference type="PROSITE" id="PS51318">
    <property type="entry name" value="TAT"/>
    <property type="match status" value="1"/>
</dbReference>
<evidence type="ECO:0000256" key="2">
    <source>
        <dbReference type="SAM" id="MobiDB-lite"/>
    </source>
</evidence>
<dbReference type="PRINTS" id="PR01176">
    <property type="entry name" value="GABABRECEPTR"/>
</dbReference>
<dbReference type="Proteomes" id="UP001595945">
    <property type="component" value="Unassembled WGS sequence"/>
</dbReference>
<feature type="region of interest" description="Disordered" evidence="2">
    <location>
        <begin position="348"/>
        <end position="374"/>
    </location>
</feature>
<dbReference type="Pfam" id="PF13458">
    <property type="entry name" value="Peripla_BP_6"/>
    <property type="match status" value="1"/>
</dbReference>
<reference evidence="4 5" key="1">
    <citation type="journal article" date="2019" name="Int. J. Syst. Evol. Microbiol.">
        <title>The Global Catalogue of Microorganisms (GCM) 10K type strain sequencing project: providing services to taxonomists for standard genome sequencing and annotation.</title>
        <authorList>
            <consortium name="The Broad Institute Genomics Platform"/>
            <consortium name="The Broad Institute Genome Sequencing Center for Infectious Disease"/>
            <person name="Wu L."/>
            <person name="Ma J."/>
        </authorList>
    </citation>
    <scope>NUCLEOTIDE SEQUENCE [LARGE SCALE GENOMIC DNA]</scope>
    <source>
        <strain evidence="4 5">XZYJ18</strain>
    </source>
</reference>
<dbReference type="EMBL" id="JBHSHT010000002">
    <property type="protein sequence ID" value="MFC4825173.1"/>
    <property type="molecule type" value="Genomic_DNA"/>
</dbReference>
<protein>
    <submittedName>
        <fullName evidence="4">ABC transporter substrate-binding protein</fullName>
    </submittedName>
</protein>
<evidence type="ECO:0000313" key="4">
    <source>
        <dbReference type="EMBL" id="MFC4825173.1"/>
    </source>
</evidence>
<dbReference type="InterPro" id="IPR028081">
    <property type="entry name" value="Leu-bd"/>
</dbReference>
<dbReference type="InterPro" id="IPR051010">
    <property type="entry name" value="BCAA_transport"/>
</dbReference>
<keyword evidence="1" id="KW-0732">Signal</keyword>
<comment type="caution">
    <text evidence="4">The sequence shown here is derived from an EMBL/GenBank/DDBJ whole genome shotgun (WGS) entry which is preliminary data.</text>
</comment>
<dbReference type="Gene3D" id="3.40.50.2300">
    <property type="match status" value="2"/>
</dbReference>
<accession>A0ABD5Q3I0</accession>
<dbReference type="InterPro" id="IPR028082">
    <property type="entry name" value="Peripla_BP_I"/>
</dbReference>
<dbReference type="AlphaFoldDB" id="A0ABD5Q3I0"/>